<keyword evidence="2 8" id="KW-0808">Transferase</keyword>
<keyword evidence="3 8" id="KW-0547">Nucleotide-binding</keyword>
<dbReference type="InterPro" id="IPR027417">
    <property type="entry name" value="P-loop_NTPase"/>
</dbReference>
<evidence type="ECO:0000259" key="9">
    <source>
        <dbReference type="Pfam" id="PF02224"/>
    </source>
</evidence>
<keyword evidence="8" id="KW-0963">Cytoplasm</keyword>
<reference evidence="10 11" key="1">
    <citation type="submission" date="2016-10" db="EMBL/GenBank/DDBJ databases">
        <authorList>
            <person name="de Groot N.N."/>
        </authorList>
    </citation>
    <scope>NUCLEOTIDE SEQUENCE [LARGE SCALE GENOMIC DNA]</scope>
    <source>
        <strain evidence="10 11">DSM 14858</strain>
    </source>
</reference>
<proteinExistence type="inferred from homology"/>
<sequence length="204" mass="21938">MIFTVAIDGPAAAGKGTISKAVAARFGFRHLDTGLLYRAVGARTMEGVDPVEAARSLQPDDLDDDALRTQDIAQAASRVAVLPDVRAALTEFQRRFARSEGGAVLDGRDICTVICPEAEVRLYVTASAEVRARRRFEELSPEDQTMTLDDVLQDVLARDQRDMNRADAPLVAAPGATIIDTSAMDIEEAVEAAAQRVAEALIAR</sequence>
<dbReference type="EMBL" id="FNZQ01000006">
    <property type="protein sequence ID" value="SEL55353.1"/>
    <property type="molecule type" value="Genomic_DNA"/>
</dbReference>
<dbReference type="GO" id="GO:0036431">
    <property type="term" value="F:dCMP kinase activity"/>
    <property type="evidence" value="ECO:0007669"/>
    <property type="project" value="InterPro"/>
</dbReference>
<evidence type="ECO:0000313" key="10">
    <source>
        <dbReference type="EMBL" id="SEL55353.1"/>
    </source>
</evidence>
<evidence type="ECO:0000256" key="1">
    <source>
        <dbReference type="ARBA" id="ARBA00009427"/>
    </source>
</evidence>
<name>A0A1H7R591_9RHOB</name>
<dbReference type="HAMAP" id="MF_00238">
    <property type="entry name" value="Cytidyl_kinase_type1"/>
    <property type="match status" value="1"/>
</dbReference>
<evidence type="ECO:0000313" key="11">
    <source>
        <dbReference type="Proteomes" id="UP000199283"/>
    </source>
</evidence>
<dbReference type="GO" id="GO:0036430">
    <property type="term" value="F:CMP kinase activity"/>
    <property type="evidence" value="ECO:0007669"/>
    <property type="project" value="RHEA"/>
</dbReference>
<evidence type="ECO:0000256" key="8">
    <source>
        <dbReference type="HAMAP-Rule" id="MF_00238"/>
    </source>
</evidence>
<dbReference type="InterPro" id="IPR011994">
    <property type="entry name" value="Cytidylate_kinase_dom"/>
</dbReference>
<keyword evidence="5 8" id="KW-0067">ATP-binding</keyword>
<evidence type="ECO:0000256" key="7">
    <source>
        <dbReference type="ARBA" id="ARBA00048478"/>
    </source>
</evidence>
<evidence type="ECO:0000256" key="6">
    <source>
        <dbReference type="ARBA" id="ARBA00047615"/>
    </source>
</evidence>
<keyword evidence="11" id="KW-1185">Reference proteome</keyword>
<evidence type="ECO:0000256" key="2">
    <source>
        <dbReference type="ARBA" id="ARBA00022679"/>
    </source>
</evidence>
<evidence type="ECO:0000256" key="5">
    <source>
        <dbReference type="ARBA" id="ARBA00022840"/>
    </source>
</evidence>
<evidence type="ECO:0000256" key="3">
    <source>
        <dbReference type="ARBA" id="ARBA00022741"/>
    </source>
</evidence>
<feature type="domain" description="Cytidylate kinase" evidence="9">
    <location>
        <begin position="64"/>
        <end position="197"/>
    </location>
</feature>
<dbReference type="Pfam" id="PF02224">
    <property type="entry name" value="Cytidylate_kin"/>
    <property type="match status" value="2"/>
</dbReference>
<comment type="catalytic activity">
    <reaction evidence="6 8">
        <text>dCMP + ATP = dCDP + ADP</text>
        <dbReference type="Rhea" id="RHEA:25094"/>
        <dbReference type="ChEBI" id="CHEBI:30616"/>
        <dbReference type="ChEBI" id="CHEBI:57566"/>
        <dbReference type="ChEBI" id="CHEBI:58593"/>
        <dbReference type="ChEBI" id="CHEBI:456216"/>
        <dbReference type="EC" id="2.7.4.25"/>
    </reaction>
</comment>
<keyword evidence="4 8" id="KW-0418">Kinase</keyword>
<comment type="subcellular location">
    <subcellularLocation>
        <location evidence="8">Cytoplasm</location>
    </subcellularLocation>
</comment>
<dbReference type="GO" id="GO:0006220">
    <property type="term" value="P:pyrimidine nucleotide metabolic process"/>
    <property type="evidence" value="ECO:0007669"/>
    <property type="project" value="UniProtKB-UniRule"/>
</dbReference>
<accession>A0A1H7R591</accession>
<dbReference type="EC" id="2.7.4.25" evidence="8"/>
<dbReference type="AlphaFoldDB" id="A0A1H7R591"/>
<dbReference type="OrthoDB" id="9807434at2"/>
<dbReference type="Gene3D" id="3.40.50.300">
    <property type="entry name" value="P-loop containing nucleotide triphosphate hydrolases"/>
    <property type="match status" value="1"/>
</dbReference>
<feature type="binding site" evidence="8">
    <location>
        <begin position="9"/>
        <end position="17"/>
    </location>
    <ligand>
        <name>ATP</name>
        <dbReference type="ChEBI" id="CHEBI:30616"/>
    </ligand>
</feature>
<evidence type="ECO:0000256" key="4">
    <source>
        <dbReference type="ARBA" id="ARBA00022777"/>
    </source>
</evidence>
<comment type="catalytic activity">
    <reaction evidence="7 8">
        <text>CMP + ATP = CDP + ADP</text>
        <dbReference type="Rhea" id="RHEA:11600"/>
        <dbReference type="ChEBI" id="CHEBI:30616"/>
        <dbReference type="ChEBI" id="CHEBI:58069"/>
        <dbReference type="ChEBI" id="CHEBI:60377"/>
        <dbReference type="ChEBI" id="CHEBI:456216"/>
        <dbReference type="EC" id="2.7.4.25"/>
    </reaction>
</comment>
<dbReference type="Proteomes" id="UP000199283">
    <property type="component" value="Unassembled WGS sequence"/>
</dbReference>
<dbReference type="RefSeq" id="WP_092764079.1">
    <property type="nucleotide sequence ID" value="NZ_FNZQ01000006.1"/>
</dbReference>
<dbReference type="SUPFAM" id="SSF52540">
    <property type="entry name" value="P-loop containing nucleoside triphosphate hydrolases"/>
    <property type="match status" value="1"/>
</dbReference>
<dbReference type="GO" id="GO:0005524">
    <property type="term" value="F:ATP binding"/>
    <property type="evidence" value="ECO:0007669"/>
    <property type="project" value="UniProtKB-UniRule"/>
</dbReference>
<organism evidence="10 11">
    <name type="scientific">Jannaschia helgolandensis</name>
    <dbReference type="NCBI Taxonomy" id="188906"/>
    <lineage>
        <taxon>Bacteria</taxon>
        <taxon>Pseudomonadati</taxon>
        <taxon>Pseudomonadota</taxon>
        <taxon>Alphaproteobacteria</taxon>
        <taxon>Rhodobacterales</taxon>
        <taxon>Roseobacteraceae</taxon>
        <taxon>Jannaschia</taxon>
    </lineage>
</organism>
<dbReference type="CDD" id="cd02020">
    <property type="entry name" value="CMPK"/>
    <property type="match status" value="1"/>
</dbReference>
<protein>
    <recommendedName>
        <fullName evidence="8">Cytidylate kinase</fullName>
        <shortName evidence="8">CK</shortName>
        <ecNumber evidence="8">2.7.4.25</ecNumber>
    </recommendedName>
    <alternativeName>
        <fullName evidence="8">Cytidine monophosphate kinase</fullName>
        <shortName evidence="8">CMP kinase</shortName>
    </alternativeName>
</protein>
<dbReference type="STRING" id="188906.SAMN04488526_2945"/>
<comment type="similarity">
    <text evidence="1 8">Belongs to the cytidylate kinase family. Type 1 subfamily.</text>
</comment>
<gene>
    <name evidence="8" type="primary">cmk</name>
    <name evidence="10" type="ORF">SAMN04488526_2945</name>
</gene>
<feature type="domain" description="Cytidylate kinase" evidence="9">
    <location>
        <begin position="5"/>
        <end position="52"/>
    </location>
</feature>
<dbReference type="InterPro" id="IPR003136">
    <property type="entry name" value="Cytidylate_kin"/>
</dbReference>
<dbReference type="GO" id="GO:0005737">
    <property type="term" value="C:cytoplasm"/>
    <property type="evidence" value="ECO:0007669"/>
    <property type="project" value="UniProtKB-SubCell"/>
</dbReference>